<dbReference type="InterPro" id="IPR000306">
    <property type="entry name" value="Znf_FYVE"/>
</dbReference>
<evidence type="ECO:0000256" key="4">
    <source>
        <dbReference type="PROSITE-ProRule" id="PRU00091"/>
    </source>
</evidence>
<dbReference type="SUPFAM" id="SSF57903">
    <property type="entry name" value="FYVE/PHD zinc finger"/>
    <property type="match status" value="1"/>
</dbReference>
<dbReference type="GO" id="GO:0008270">
    <property type="term" value="F:zinc ion binding"/>
    <property type="evidence" value="ECO:0007669"/>
    <property type="project" value="UniProtKB-KW"/>
</dbReference>
<evidence type="ECO:0000256" key="5">
    <source>
        <dbReference type="SAM" id="MobiDB-lite"/>
    </source>
</evidence>
<dbReference type="Proteomes" id="UP000469452">
    <property type="component" value="Unassembled WGS sequence"/>
</dbReference>
<proteinExistence type="predicted"/>
<dbReference type="VEuPathDB" id="FungiDB:H257_02036"/>
<reference evidence="7 8" key="1">
    <citation type="submission" date="2019-06" db="EMBL/GenBank/DDBJ databases">
        <title>Genomics analysis of Aphanomyces spp. identifies a new class of oomycete effector associated with host adaptation.</title>
        <authorList>
            <person name="Gaulin E."/>
        </authorList>
    </citation>
    <scope>NUCLEOTIDE SEQUENCE [LARGE SCALE GENOMIC DNA]</scope>
    <source>
        <strain evidence="7 8">E</strain>
    </source>
</reference>
<protein>
    <recommendedName>
        <fullName evidence="6">FYVE-type domain-containing protein</fullName>
    </recommendedName>
</protein>
<dbReference type="PANTHER" id="PTHR45748">
    <property type="entry name" value="1-PHOSPHATIDYLINOSITOL 3-PHOSPHATE 5-KINASE-RELATED"/>
    <property type="match status" value="1"/>
</dbReference>
<dbReference type="EMBL" id="VJMI01011063">
    <property type="protein sequence ID" value="KAF0753832.1"/>
    <property type="molecule type" value="Genomic_DNA"/>
</dbReference>
<evidence type="ECO:0000256" key="3">
    <source>
        <dbReference type="ARBA" id="ARBA00022833"/>
    </source>
</evidence>
<dbReference type="PROSITE" id="PS50178">
    <property type="entry name" value="ZF_FYVE"/>
    <property type="match status" value="1"/>
</dbReference>
<dbReference type="InterPro" id="IPR013083">
    <property type="entry name" value="Znf_RING/FYVE/PHD"/>
</dbReference>
<feature type="domain" description="FYVE-type" evidence="6">
    <location>
        <begin position="39"/>
        <end position="94"/>
    </location>
</feature>
<accession>A0A6A5AKI7</accession>
<evidence type="ECO:0000256" key="2">
    <source>
        <dbReference type="ARBA" id="ARBA00022771"/>
    </source>
</evidence>
<dbReference type="InterPro" id="IPR017455">
    <property type="entry name" value="Znf_FYVE-rel"/>
</dbReference>
<evidence type="ECO:0000313" key="7">
    <source>
        <dbReference type="EMBL" id="KAF0753832.1"/>
    </source>
</evidence>
<feature type="compositionally biased region" description="Low complexity" evidence="5">
    <location>
        <begin position="135"/>
        <end position="153"/>
    </location>
</feature>
<sequence length="236" mass="25815">MAPLTMASLSPHTFGATRQSTGSVVPSHHILPRQLWVSKKNRSGCVWCGKSFGLFRHRHHCRLCGDLFCKDCVVYCTTRETSVKVCRLCIPTIDPTYQPNNPRALPRRRTTMENVKLLDTIRCVEYSNTPKERGTSSVRTTVTSSSTASLPNSPSASELKAAILPSSSMVATLAHLLQETADTQATLAVQTSSATHMISAHGAQIERLNQAIARIEAKFWEDCAGNADSLSDDKSL</sequence>
<comment type="caution">
    <text evidence="7">The sequence shown here is derived from an EMBL/GenBank/DDBJ whole genome shotgun (WGS) entry which is preliminary data.</text>
</comment>
<dbReference type="Gene3D" id="3.30.40.10">
    <property type="entry name" value="Zinc/RING finger domain, C3HC4 (zinc finger)"/>
    <property type="match status" value="1"/>
</dbReference>
<keyword evidence="1" id="KW-0479">Metal-binding</keyword>
<dbReference type="AlphaFoldDB" id="A0A6A5AKI7"/>
<keyword evidence="2 4" id="KW-0863">Zinc-finger</keyword>
<feature type="region of interest" description="Disordered" evidence="5">
    <location>
        <begin position="130"/>
        <end position="153"/>
    </location>
</feature>
<dbReference type="SMART" id="SM00064">
    <property type="entry name" value="FYVE"/>
    <property type="match status" value="1"/>
</dbReference>
<dbReference type="InterPro" id="IPR011011">
    <property type="entry name" value="Znf_FYVE_PHD"/>
</dbReference>
<evidence type="ECO:0000256" key="1">
    <source>
        <dbReference type="ARBA" id="ARBA00022723"/>
    </source>
</evidence>
<evidence type="ECO:0000313" key="8">
    <source>
        <dbReference type="Proteomes" id="UP000469452"/>
    </source>
</evidence>
<gene>
    <name evidence="7" type="ORF">AaE_005565</name>
</gene>
<name>A0A6A5AKI7_APHAT</name>
<evidence type="ECO:0000259" key="6">
    <source>
        <dbReference type="PROSITE" id="PS50178"/>
    </source>
</evidence>
<dbReference type="CDD" id="cd00065">
    <property type="entry name" value="FYVE_like_SF"/>
    <property type="match status" value="1"/>
</dbReference>
<dbReference type="Pfam" id="PF01363">
    <property type="entry name" value="FYVE"/>
    <property type="match status" value="1"/>
</dbReference>
<keyword evidence="3" id="KW-0862">Zinc</keyword>
<organism evidence="7 8">
    <name type="scientific">Aphanomyces astaci</name>
    <name type="common">Crayfish plague agent</name>
    <dbReference type="NCBI Taxonomy" id="112090"/>
    <lineage>
        <taxon>Eukaryota</taxon>
        <taxon>Sar</taxon>
        <taxon>Stramenopiles</taxon>
        <taxon>Oomycota</taxon>
        <taxon>Saprolegniomycetes</taxon>
        <taxon>Saprolegniales</taxon>
        <taxon>Verrucalvaceae</taxon>
        <taxon>Aphanomyces</taxon>
    </lineage>
</organism>